<dbReference type="Pfam" id="PF13193">
    <property type="entry name" value="AMP-binding_C"/>
    <property type="match status" value="1"/>
</dbReference>
<name>A0AAQ4E227_AMBAM</name>
<dbReference type="InterPro" id="IPR045851">
    <property type="entry name" value="AMP-bd_C_sf"/>
</dbReference>
<dbReference type="Proteomes" id="UP001321473">
    <property type="component" value="Unassembled WGS sequence"/>
</dbReference>
<dbReference type="AlphaFoldDB" id="A0AAQ4E227"/>
<dbReference type="PANTHER" id="PTHR24096:SF422">
    <property type="entry name" value="BCDNA.GH02901"/>
    <property type="match status" value="1"/>
</dbReference>
<dbReference type="PANTHER" id="PTHR24096">
    <property type="entry name" value="LONG-CHAIN-FATTY-ACID--COA LIGASE"/>
    <property type="match status" value="1"/>
</dbReference>
<dbReference type="SUPFAM" id="SSF56801">
    <property type="entry name" value="Acetyl-CoA synthetase-like"/>
    <property type="match status" value="1"/>
</dbReference>
<keyword evidence="3" id="KW-1185">Reference proteome</keyword>
<evidence type="ECO:0000313" key="2">
    <source>
        <dbReference type="EMBL" id="KAK8768767.1"/>
    </source>
</evidence>
<comment type="caution">
    <text evidence="2">The sequence shown here is derived from an EMBL/GenBank/DDBJ whole genome shotgun (WGS) entry which is preliminary data.</text>
</comment>
<dbReference type="EMBL" id="JARKHS020023479">
    <property type="protein sequence ID" value="KAK8768767.1"/>
    <property type="molecule type" value="Genomic_DNA"/>
</dbReference>
<dbReference type="Gene3D" id="3.30.300.30">
    <property type="match status" value="1"/>
</dbReference>
<protein>
    <recommendedName>
        <fullName evidence="1">AMP-binding enzyme C-terminal domain-containing protein</fullName>
    </recommendedName>
</protein>
<reference evidence="2 3" key="1">
    <citation type="journal article" date="2023" name="Arcadia Sci">
        <title>De novo assembly of a long-read Amblyomma americanum tick genome.</title>
        <authorList>
            <person name="Chou S."/>
            <person name="Poskanzer K.E."/>
            <person name="Rollins M."/>
            <person name="Thuy-Boun P.S."/>
        </authorList>
    </citation>
    <scope>NUCLEOTIDE SEQUENCE [LARGE SCALE GENOMIC DNA]</scope>
    <source>
        <strain evidence="2">F_SG_1</strain>
        <tissue evidence="2">Salivary glands</tissue>
    </source>
</reference>
<feature type="domain" description="AMP-binding enzyme C-terminal" evidence="1">
    <location>
        <begin position="9"/>
        <end position="92"/>
    </location>
</feature>
<organism evidence="2 3">
    <name type="scientific">Amblyomma americanum</name>
    <name type="common">Lone star tick</name>
    <dbReference type="NCBI Taxonomy" id="6943"/>
    <lineage>
        <taxon>Eukaryota</taxon>
        <taxon>Metazoa</taxon>
        <taxon>Ecdysozoa</taxon>
        <taxon>Arthropoda</taxon>
        <taxon>Chelicerata</taxon>
        <taxon>Arachnida</taxon>
        <taxon>Acari</taxon>
        <taxon>Parasitiformes</taxon>
        <taxon>Ixodida</taxon>
        <taxon>Ixodoidea</taxon>
        <taxon>Ixodidae</taxon>
        <taxon>Amblyomminae</taxon>
        <taxon>Amblyomma</taxon>
    </lineage>
</organism>
<evidence type="ECO:0000259" key="1">
    <source>
        <dbReference type="Pfam" id="PF13193"/>
    </source>
</evidence>
<gene>
    <name evidence="2" type="ORF">V5799_014770</name>
</gene>
<dbReference type="InterPro" id="IPR025110">
    <property type="entry name" value="AMP-bd_C"/>
</dbReference>
<sequence length="104" mass="11429">MDNQVVPAELEHILMREHSRDVVDICVVGIANPKYGEAPAAAVVLRNRLSQQELTDLSKRIKATVAENCALHKQLYGGVFFVDTIPKTESGKTNRAAVIKKCAQ</sequence>
<accession>A0AAQ4E227</accession>
<evidence type="ECO:0000313" key="3">
    <source>
        <dbReference type="Proteomes" id="UP001321473"/>
    </source>
</evidence>
<proteinExistence type="predicted"/>
<dbReference type="GO" id="GO:0016405">
    <property type="term" value="F:CoA-ligase activity"/>
    <property type="evidence" value="ECO:0007669"/>
    <property type="project" value="TreeGrafter"/>
</dbReference>